<evidence type="ECO:0000259" key="13">
    <source>
        <dbReference type="Pfam" id="PF14720"/>
    </source>
</evidence>
<dbReference type="Gene3D" id="4.10.480.10">
    <property type="entry name" value="Cytochrome-c3 hydrogenase, C-terminal domain"/>
    <property type="match status" value="1"/>
</dbReference>
<proteinExistence type="inferred from homology"/>
<dbReference type="PANTHER" id="PTHR30013">
    <property type="entry name" value="NIFE / NIFESE HYDROGENASE SMALL SUBUNIT FAMILY MEMBER"/>
    <property type="match status" value="1"/>
</dbReference>
<evidence type="ECO:0000313" key="14">
    <source>
        <dbReference type="EMBL" id="VAX34515.1"/>
    </source>
</evidence>
<keyword evidence="8" id="KW-0560">Oxidoreductase</keyword>
<keyword evidence="9" id="KW-0408">Iron</keyword>
<sequence>LPVTFASKIAEALEQKKKPYLVWLEFQDCAGDTEALLRASKPTVAELLLDILAVEYHETIMAAAGFQAEKSLQDVVKGQKGKYIAVVEGSVPLKDGGVYCCIGGKAASDIVKEVCTNAMATIAVGTCATYGGLPAANPNPTGAVSVKEAVPGIPVLNLPGCPANVENITATIVNLLTFGSLPPLDSIGRPLFAYGKRIHDNCERRASFDAGQFVRQWGDEGHRKGWCLYEMGCKGPESFQNCPIVKYNEGTSWPVQAGHGCIGCAEPAFWDKMTPFYRRLPPPPGFGVESTADKVGAGLAAATGVALVAHGIGRILSGGKKDD</sequence>
<evidence type="ECO:0000256" key="9">
    <source>
        <dbReference type="ARBA" id="ARBA00023004"/>
    </source>
</evidence>
<dbReference type="NCBIfam" id="TIGR00391">
    <property type="entry name" value="hydA"/>
    <property type="match status" value="1"/>
</dbReference>
<dbReference type="GO" id="GO:0009061">
    <property type="term" value="P:anaerobic respiration"/>
    <property type="evidence" value="ECO:0007669"/>
    <property type="project" value="TreeGrafter"/>
</dbReference>
<dbReference type="GO" id="GO:0044569">
    <property type="term" value="C:[Ni-Fe] hydrogenase complex"/>
    <property type="evidence" value="ECO:0007669"/>
    <property type="project" value="TreeGrafter"/>
</dbReference>
<comment type="subcellular location">
    <subcellularLocation>
        <location evidence="3">Cell envelope</location>
    </subcellularLocation>
</comment>
<evidence type="ECO:0000256" key="6">
    <source>
        <dbReference type="ARBA" id="ARBA00022723"/>
    </source>
</evidence>
<feature type="domain" description="Cytochrome-c3 hydrogenase C-terminal" evidence="13">
    <location>
        <begin position="194"/>
        <end position="277"/>
    </location>
</feature>
<dbReference type="InterPro" id="IPR037024">
    <property type="entry name" value="NiFe_Hase_small_N_sf"/>
</dbReference>
<gene>
    <name evidence="14" type="ORF">MNBD_NITROSPIRAE03-562</name>
</gene>
<keyword evidence="5" id="KW-0004">4Fe-4S</keyword>
<dbReference type="GO" id="GO:0030313">
    <property type="term" value="C:cell envelope"/>
    <property type="evidence" value="ECO:0007669"/>
    <property type="project" value="UniProtKB-SubCell"/>
</dbReference>
<dbReference type="GO" id="GO:0009055">
    <property type="term" value="F:electron transfer activity"/>
    <property type="evidence" value="ECO:0007669"/>
    <property type="project" value="TreeGrafter"/>
</dbReference>
<dbReference type="PRINTS" id="PR00614">
    <property type="entry name" value="NIHGNASESMLL"/>
</dbReference>
<dbReference type="AlphaFoldDB" id="A0A3B1DRV8"/>
<evidence type="ECO:0000256" key="3">
    <source>
        <dbReference type="ARBA" id="ARBA00004196"/>
    </source>
</evidence>
<dbReference type="InterPro" id="IPR006137">
    <property type="entry name" value="NADH_UbQ_OxRdtase-like_20kDa"/>
</dbReference>
<evidence type="ECO:0000256" key="4">
    <source>
        <dbReference type="ARBA" id="ARBA00006605"/>
    </source>
</evidence>
<keyword evidence="7" id="KW-0732">Signal</keyword>
<feature type="domain" description="NADH:ubiquinone oxidoreductase-like 20kDa subunit" evidence="12">
    <location>
        <begin position="29"/>
        <end position="175"/>
    </location>
</feature>
<dbReference type="PIRSF" id="PIRSF000310">
    <property type="entry name" value="NiFe_hyd_ssu"/>
    <property type="match status" value="1"/>
</dbReference>
<dbReference type="InterPro" id="IPR027394">
    <property type="entry name" value="Cytochrome-c3_hydrogenase_C"/>
</dbReference>
<dbReference type="InterPro" id="IPR001821">
    <property type="entry name" value="NiFe_hydrogenase_ssu"/>
</dbReference>
<evidence type="ECO:0000256" key="10">
    <source>
        <dbReference type="ARBA" id="ARBA00023014"/>
    </source>
</evidence>
<dbReference type="PANTHER" id="PTHR30013:SF7">
    <property type="entry name" value="HYDROGENASE-2 SMALL CHAIN"/>
    <property type="match status" value="1"/>
</dbReference>
<evidence type="ECO:0000256" key="5">
    <source>
        <dbReference type="ARBA" id="ARBA00022485"/>
    </source>
</evidence>
<keyword evidence="11" id="KW-0003">3Fe-4S</keyword>
<evidence type="ECO:0000256" key="2">
    <source>
        <dbReference type="ARBA" id="ARBA00001966"/>
    </source>
</evidence>
<dbReference type="Pfam" id="PF01058">
    <property type="entry name" value="Oxidored_q6"/>
    <property type="match status" value="1"/>
</dbReference>
<keyword evidence="6" id="KW-0479">Metal-binding</keyword>
<evidence type="ECO:0000256" key="1">
    <source>
        <dbReference type="ARBA" id="ARBA00001927"/>
    </source>
</evidence>
<dbReference type="GO" id="GO:0008901">
    <property type="term" value="F:ferredoxin hydrogenase activity"/>
    <property type="evidence" value="ECO:0007669"/>
    <property type="project" value="InterPro"/>
</dbReference>
<dbReference type="SUPFAM" id="SSF56770">
    <property type="entry name" value="HydA/Nqo6-like"/>
    <property type="match status" value="1"/>
</dbReference>
<dbReference type="Gene3D" id="3.40.50.700">
    <property type="entry name" value="NADH:ubiquinone oxidoreductase-like, 20kDa subunit"/>
    <property type="match status" value="1"/>
</dbReference>
<dbReference type="GO" id="GO:0051538">
    <property type="term" value="F:3 iron, 4 sulfur cluster binding"/>
    <property type="evidence" value="ECO:0007669"/>
    <property type="project" value="UniProtKB-KW"/>
</dbReference>
<dbReference type="GO" id="GO:0046872">
    <property type="term" value="F:metal ion binding"/>
    <property type="evidence" value="ECO:0007669"/>
    <property type="project" value="UniProtKB-KW"/>
</dbReference>
<comment type="similarity">
    <text evidence="4">Belongs to the [NiFe]/[NiFeSe] hydrogenase small subunit family.</text>
</comment>
<organism evidence="14">
    <name type="scientific">hydrothermal vent metagenome</name>
    <dbReference type="NCBI Taxonomy" id="652676"/>
    <lineage>
        <taxon>unclassified sequences</taxon>
        <taxon>metagenomes</taxon>
        <taxon>ecological metagenomes</taxon>
    </lineage>
</organism>
<reference evidence="14" key="1">
    <citation type="submission" date="2018-06" db="EMBL/GenBank/DDBJ databases">
        <authorList>
            <person name="Zhirakovskaya E."/>
        </authorList>
    </citation>
    <scope>NUCLEOTIDE SEQUENCE</scope>
</reference>
<dbReference type="Pfam" id="PF14720">
    <property type="entry name" value="NiFe_hyd_SSU_C"/>
    <property type="match status" value="1"/>
</dbReference>
<accession>A0A3B1DRV8</accession>
<comment type="cofactor">
    <cofactor evidence="1">
        <name>[3Fe-4S] cluster</name>
        <dbReference type="ChEBI" id="CHEBI:21137"/>
    </cofactor>
</comment>
<evidence type="ECO:0000256" key="7">
    <source>
        <dbReference type="ARBA" id="ARBA00022729"/>
    </source>
</evidence>
<dbReference type="EMBL" id="UOGI01000338">
    <property type="protein sequence ID" value="VAX34515.1"/>
    <property type="molecule type" value="Genomic_DNA"/>
</dbReference>
<dbReference type="GO" id="GO:0051539">
    <property type="term" value="F:4 iron, 4 sulfur cluster binding"/>
    <property type="evidence" value="ECO:0007669"/>
    <property type="project" value="UniProtKB-KW"/>
</dbReference>
<dbReference type="GO" id="GO:0016020">
    <property type="term" value="C:membrane"/>
    <property type="evidence" value="ECO:0007669"/>
    <property type="project" value="TreeGrafter"/>
</dbReference>
<protein>
    <submittedName>
        <fullName evidence="14">[Ni/Fe] hydrogenase, group 1, small subunit</fullName>
    </submittedName>
</protein>
<dbReference type="GO" id="GO:0009375">
    <property type="term" value="C:ferredoxin hydrogenase complex"/>
    <property type="evidence" value="ECO:0007669"/>
    <property type="project" value="InterPro"/>
</dbReference>
<dbReference type="InterPro" id="IPR037148">
    <property type="entry name" value="NiFe-Hase_small_C_sf"/>
</dbReference>
<evidence type="ECO:0000256" key="11">
    <source>
        <dbReference type="ARBA" id="ARBA00023291"/>
    </source>
</evidence>
<keyword evidence="10" id="KW-0411">Iron-sulfur</keyword>
<comment type="cofactor">
    <cofactor evidence="2">
        <name>[4Fe-4S] cluster</name>
        <dbReference type="ChEBI" id="CHEBI:49883"/>
    </cofactor>
</comment>
<name>A0A3B1DRV8_9ZZZZ</name>
<evidence type="ECO:0000259" key="12">
    <source>
        <dbReference type="Pfam" id="PF01058"/>
    </source>
</evidence>
<evidence type="ECO:0000256" key="8">
    <source>
        <dbReference type="ARBA" id="ARBA00023002"/>
    </source>
</evidence>
<feature type="non-terminal residue" evidence="14">
    <location>
        <position position="1"/>
    </location>
</feature>